<evidence type="ECO:0000256" key="3">
    <source>
        <dbReference type="ARBA" id="ARBA00023315"/>
    </source>
</evidence>
<dbReference type="PIRSF" id="PIRSF001554">
    <property type="entry name" value="SucCS_beta"/>
    <property type="match status" value="1"/>
</dbReference>
<dbReference type="InterPro" id="IPR013815">
    <property type="entry name" value="ATP_grasp_subdomain_1"/>
</dbReference>
<organism evidence="7 8">
    <name type="scientific">Candidatus Magasanikbacteria bacterium CG_4_10_14_0_2_um_filter_33_14</name>
    <dbReference type="NCBI Taxonomy" id="1974636"/>
    <lineage>
        <taxon>Bacteria</taxon>
        <taxon>Candidatus Magasanikiibacteriota</taxon>
    </lineage>
</organism>
<comment type="caution">
    <text evidence="7">The sequence shown here is derived from an EMBL/GenBank/DDBJ whole genome shotgun (WGS) entry which is preliminary data.</text>
</comment>
<dbReference type="AlphaFoldDB" id="A0A2M7VB60"/>
<dbReference type="SUPFAM" id="SSF52210">
    <property type="entry name" value="Succinyl-CoA synthetase domains"/>
    <property type="match status" value="1"/>
</dbReference>
<reference evidence="8" key="1">
    <citation type="submission" date="2017-09" db="EMBL/GenBank/DDBJ databases">
        <title>Depth-based differentiation of microbial function through sediment-hosted aquifers and enrichment of novel symbionts in the deep terrestrial subsurface.</title>
        <authorList>
            <person name="Probst A.J."/>
            <person name="Ladd B."/>
            <person name="Jarett J.K."/>
            <person name="Geller-Mcgrath D.E."/>
            <person name="Sieber C.M.K."/>
            <person name="Emerson J.B."/>
            <person name="Anantharaman K."/>
            <person name="Thomas B.C."/>
            <person name="Malmstrom R."/>
            <person name="Stieglmeier M."/>
            <person name="Klingl A."/>
            <person name="Woyke T."/>
            <person name="Ryan C.M."/>
            <person name="Banfield J.F."/>
        </authorList>
    </citation>
    <scope>NUCLEOTIDE SEQUENCE [LARGE SCALE GENOMIC DNA]</scope>
</reference>
<keyword evidence="5" id="KW-0067">ATP-binding</keyword>
<evidence type="ECO:0000256" key="4">
    <source>
        <dbReference type="ARBA" id="ARBA00047593"/>
    </source>
</evidence>
<dbReference type="PROSITE" id="PS50975">
    <property type="entry name" value="ATP_GRASP"/>
    <property type="match status" value="1"/>
</dbReference>
<dbReference type="InterPro" id="IPR013650">
    <property type="entry name" value="ATP-grasp_succ-CoA_synth-type"/>
</dbReference>
<dbReference type="Pfam" id="PF08442">
    <property type="entry name" value="ATP-grasp_2"/>
    <property type="match status" value="1"/>
</dbReference>
<keyword evidence="2 5" id="KW-0547">Nucleotide-binding</keyword>
<evidence type="ECO:0000313" key="7">
    <source>
        <dbReference type="EMBL" id="PIZ96209.1"/>
    </source>
</evidence>
<dbReference type="InterPro" id="IPR005809">
    <property type="entry name" value="Succ_CoA_ligase-like_bsu"/>
</dbReference>
<protein>
    <recommendedName>
        <fullName evidence="6">ATP-grasp domain-containing protein</fullName>
    </recommendedName>
</protein>
<accession>A0A2M7VB60</accession>
<dbReference type="InterPro" id="IPR032263">
    <property type="entry name" value="Citrate-bd"/>
</dbReference>
<dbReference type="GO" id="GO:0006099">
    <property type="term" value="P:tricarboxylic acid cycle"/>
    <property type="evidence" value="ECO:0007669"/>
    <property type="project" value="InterPro"/>
</dbReference>
<dbReference type="GO" id="GO:0005524">
    <property type="term" value="F:ATP binding"/>
    <property type="evidence" value="ECO:0007669"/>
    <property type="project" value="UniProtKB-UniRule"/>
</dbReference>
<dbReference type="GO" id="GO:0005829">
    <property type="term" value="C:cytosol"/>
    <property type="evidence" value="ECO:0007669"/>
    <property type="project" value="TreeGrafter"/>
</dbReference>
<evidence type="ECO:0000313" key="8">
    <source>
        <dbReference type="Proteomes" id="UP000231453"/>
    </source>
</evidence>
<evidence type="ECO:0000256" key="2">
    <source>
        <dbReference type="ARBA" id="ARBA00022741"/>
    </source>
</evidence>
<dbReference type="Gene3D" id="3.30.1490.20">
    <property type="entry name" value="ATP-grasp fold, A domain"/>
    <property type="match status" value="1"/>
</dbReference>
<dbReference type="Pfam" id="PF16114">
    <property type="entry name" value="Citrate_bind"/>
    <property type="match status" value="1"/>
</dbReference>
<name>A0A2M7VB60_9BACT</name>
<dbReference type="EMBL" id="PFPL01000032">
    <property type="protein sequence ID" value="PIZ96209.1"/>
    <property type="molecule type" value="Genomic_DNA"/>
</dbReference>
<proteinExistence type="predicted"/>
<keyword evidence="3" id="KW-0012">Acyltransferase</keyword>
<evidence type="ECO:0000256" key="1">
    <source>
        <dbReference type="ARBA" id="ARBA00022598"/>
    </source>
</evidence>
<comment type="catalytic activity">
    <reaction evidence="4">
        <text>oxaloacetate + acetyl-CoA + ADP + phosphate = citrate + ATP + CoA</text>
        <dbReference type="Rhea" id="RHEA:21160"/>
        <dbReference type="ChEBI" id="CHEBI:16452"/>
        <dbReference type="ChEBI" id="CHEBI:16947"/>
        <dbReference type="ChEBI" id="CHEBI:30616"/>
        <dbReference type="ChEBI" id="CHEBI:43474"/>
        <dbReference type="ChEBI" id="CHEBI:57287"/>
        <dbReference type="ChEBI" id="CHEBI:57288"/>
        <dbReference type="ChEBI" id="CHEBI:456216"/>
        <dbReference type="EC" id="2.3.3.8"/>
    </reaction>
</comment>
<dbReference type="GO" id="GO:0046872">
    <property type="term" value="F:metal ion binding"/>
    <property type="evidence" value="ECO:0007669"/>
    <property type="project" value="InterPro"/>
</dbReference>
<evidence type="ECO:0000259" key="6">
    <source>
        <dbReference type="PROSITE" id="PS50975"/>
    </source>
</evidence>
<gene>
    <name evidence="7" type="ORF">COX80_01970</name>
</gene>
<dbReference type="Proteomes" id="UP000231453">
    <property type="component" value="Unassembled WGS sequence"/>
</dbReference>
<dbReference type="SUPFAM" id="SSF56059">
    <property type="entry name" value="Glutathione synthetase ATP-binding domain-like"/>
    <property type="match status" value="1"/>
</dbReference>
<dbReference type="GO" id="GO:0006104">
    <property type="term" value="P:succinyl-CoA metabolic process"/>
    <property type="evidence" value="ECO:0007669"/>
    <property type="project" value="TreeGrafter"/>
</dbReference>
<keyword evidence="3" id="KW-0808">Transferase</keyword>
<dbReference type="GO" id="GO:0004775">
    <property type="term" value="F:succinate-CoA ligase (ADP-forming) activity"/>
    <property type="evidence" value="ECO:0007669"/>
    <property type="project" value="TreeGrafter"/>
</dbReference>
<dbReference type="InterPro" id="IPR016102">
    <property type="entry name" value="Succinyl-CoA_synth-like"/>
</dbReference>
<keyword evidence="1" id="KW-0436">Ligase</keyword>
<dbReference type="GO" id="GO:0042709">
    <property type="term" value="C:succinate-CoA ligase complex"/>
    <property type="evidence" value="ECO:0007669"/>
    <property type="project" value="TreeGrafter"/>
</dbReference>
<dbReference type="PANTHER" id="PTHR11815">
    <property type="entry name" value="SUCCINYL-COA SYNTHETASE BETA CHAIN"/>
    <property type="match status" value="1"/>
</dbReference>
<evidence type="ECO:0000256" key="5">
    <source>
        <dbReference type="PROSITE-ProRule" id="PRU00409"/>
    </source>
</evidence>
<dbReference type="GO" id="GO:0003878">
    <property type="term" value="F:ATP citrate synthase activity"/>
    <property type="evidence" value="ECO:0007669"/>
    <property type="project" value="UniProtKB-EC"/>
</dbReference>
<feature type="domain" description="ATP-grasp" evidence="6">
    <location>
        <begin position="9"/>
        <end position="210"/>
    </location>
</feature>
<dbReference type="Gene3D" id="3.40.50.261">
    <property type="entry name" value="Succinyl-CoA synthetase domains"/>
    <property type="match status" value="1"/>
</dbReference>
<dbReference type="Gene3D" id="3.30.470.20">
    <property type="entry name" value="ATP-grasp fold, B domain"/>
    <property type="match status" value="1"/>
</dbReference>
<dbReference type="InterPro" id="IPR011761">
    <property type="entry name" value="ATP-grasp"/>
</dbReference>
<sequence>MNLYEFEGRELLEKHGIIIPVGEVVRRGDNIADAYRKLGLEEVVVKAQVLSGKRGKNNGIKFCSNLEEVEKAVDEIFNMSICGQYVASILLTEKINIESENYLSITYDTNKKQPVLVFSSEGGMDIEDVAEDKIYKKLLDIREKELAGNLELPAEFLETAKSLWNCFLSEDTRLVEINPLVKTTSGEIMALDAKVALDDDAFYRHNKEAQERAKEKGLDSGTITDWDLFESRTMLCRPATEREIAVQEIDKGEKYYQGTAGKYIELEGDIALILNGGGASIANMDALKKVGLEPANYTEYSGNPPREKVYALTKIVLSKPGIKGLWMCGVVANFTNVEETFKGIVDALDEIKPTYPIVVRRAGPHDKDGMKLLEDCAKRNNLNIKIFGKETSMSDTAQVLADMINI</sequence>
<dbReference type="PANTHER" id="PTHR11815:SF10">
    <property type="entry name" value="SUCCINATE--COA LIGASE [GDP-FORMING] SUBUNIT BETA, MITOCHONDRIAL"/>
    <property type="match status" value="1"/>
</dbReference>